<feature type="compositionally biased region" description="Acidic residues" evidence="1">
    <location>
        <begin position="315"/>
        <end position="326"/>
    </location>
</feature>
<proteinExistence type="predicted"/>
<name>A0AAV0C6X1_9ASTE</name>
<dbReference type="EMBL" id="CAMAPF010000012">
    <property type="protein sequence ID" value="CAH9065964.1"/>
    <property type="molecule type" value="Genomic_DNA"/>
</dbReference>
<sequence length="417" mass="46000">MASVKETAEEEVRQSAHGKEGEERPKDAESGEEEDDRPAEEGSDDSQAAKSEEEEEDDDVKEGKGGGSVSKKRSARKKTEASSSPATPSTSTRPTRDRKTVDRFYVSSPPISAAPKSLSIEKGRGTQLKDIPNVAYKLSKRKPDENLQILHSILYGKKAKARNLKKNIGEFSGYTWADDEHEKQKGKVRDRLDKCVKEKLLDFCDILNVASIKSSSKKEELTVRLLEFLESPHSTTDQLLAEKEKKRKSRRSKVKKTKRSTNETAEKAAKKKKSPVEKKRKQSSENSEDGESSSPSDESEEEEDAKKKSDNEGTVSDDTEQEEDKEESSMKDHDEKITPEKGSGDTDIPVQTSKTSNKPTKGKSFTPAAKKGAAPSTDPEAHISKKRKAEKDSEGDDKNASAAEKASSSEKKLPGKP</sequence>
<feature type="compositionally biased region" description="Acidic residues" evidence="1">
    <location>
        <begin position="30"/>
        <end position="44"/>
    </location>
</feature>
<reference evidence="2" key="1">
    <citation type="submission" date="2022-07" db="EMBL/GenBank/DDBJ databases">
        <authorList>
            <person name="Macas J."/>
            <person name="Novak P."/>
            <person name="Neumann P."/>
        </authorList>
    </citation>
    <scope>NUCLEOTIDE SEQUENCE</scope>
</reference>
<dbReference type="GO" id="GO:0042393">
    <property type="term" value="F:histone binding"/>
    <property type="evidence" value="ECO:0007669"/>
    <property type="project" value="TreeGrafter"/>
</dbReference>
<dbReference type="InterPro" id="IPR044198">
    <property type="entry name" value="DEK"/>
</dbReference>
<evidence type="ECO:0008006" key="4">
    <source>
        <dbReference type="Google" id="ProtNLM"/>
    </source>
</evidence>
<dbReference type="PANTHER" id="PTHR13468:SF1">
    <property type="entry name" value="PROTEIN DEK"/>
    <property type="match status" value="1"/>
</dbReference>
<feature type="region of interest" description="Disordered" evidence="1">
    <location>
        <begin position="1"/>
        <end position="124"/>
    </location>
</feature>
<accession>A0AAV0C6X1</accession>
<gene>
    <name evidence="2" type="ORF">CEPIT_LOCUS2345</name>
</gene>
<dbReference type="Proteomes" id="UP001152523">
    <property type="component" value="Unassembled WGS sequence"/>
</dbReference>
<dbReference type="GO" id="GO:2000779">
    <property type="term" value="P:regulation of double-strand break repair"/>
    <property type="evidence" value="ECO:0007669"/>
    <property type="project" value="TreeGrafter"/>
</dbReference>
<feature type="compositionally biased region" description="Acidic residues" evidence="1">
    <location>
        <begin position="286"/>
        <end position="303"/>
    </location>
</feature>
<feature type="compositionally biased region" description="Basic and acidic residues" evidence="1">
    <location>
        <begin position="407"/>
        <end position="417"/>
    </location>
</feature>
<protein>
    <recommendedName>
        <fullName evidence="4">Protein DEK</fullName>
    </recommendedName>
</protein>
<feature type="compositionally biased region" description="Basic and acidic residues" evidence="1">
    <location>
        <begin position="379"/>
        <end position="399"/>
    </location>
</feature>
<keyword evidence="3" id="KW-1185">Reference proteome</keyword>
<evidence type="ECO:0000313" key="3">
    <source>
        <dbReference type="Proteomes" id="UP001152523"/>
    </source>
</evidence>
<dbReference type="AlphaFoldDB" id="A0AAV0C6X1"/>
<feature type="compositionally biased region" description="Basic and acidic residues" evidence="1">
    <location>
        <begin position="1"/>
        <end position="29"/>
    </location>
</feature>
<dbReference type="GO" id="GO:0003677">
    <property type="term" value="F:DNA binding"/>
    <property type="evidence" value="ECO:0007669"/>
    <property type="project" value="InterPro"/>
</dbReference>
<comment type="caution">
    <text evidence="2">The sequence shown here is derived from an EMBL/GenBank/DDBJ whole genome shotgun (WGS) entry which is preliminary data.</text>
</comment>
<feature type="compositionally biased region" description="Low complexity" evidence="1">
    <location>
        <begin position="81"/>
        <end position="93"/>
    </location>
</feature>
<dbReference type="GO" id="GO:0006325">
    <property type="term" value="P:chromatin organization"/>
    <property type="evidence" value="ECO:0007669"/>
    <property type="project" value="InterPro"/>
</dbReference>
<dbReference type="GO" id="GO:0005634">
    <property type="term" value="C:nucleus"/>
    <property type="evidence" value="ECO:0007669"/>
    <property type="project" value="TreeGrafter"/>
</dbReference>
<feature type="compositionally biased region" description="Polar residues" evidence="1">
    <location>
        <begin position="349"/>
        <end position="359"/>
    </location>
</feature>
<feature type="compositionally biased region" description="Basic residues" evidence="1">
    <location>
        <begin position="245"/>
        <end position="259"/>
    </location>
</feature>
<feature type="compositionally biased region" description="Basic residues" evidence="1">
    <location>
        <begin position="269"/>
        <end position="281"/>
    </location>
</feature>
<feature type="region of interest" description="Disordered" evidence="1">
    <location>
        <begin position="232"/>
        <end position="417"/>
    </location>
</feature>
<evidence type="ECO:0000313" key="2">
    <source>
        <dbReference type="EMBL" id="CAH9065964.1"/>
    </source>
</evidence>
<dbReference type="PANTHER" id="PTHR13468">
    <property type="entry name" value="DEK PROTEIN"/>
    <property type="match status" value="1"/>
</dbReference>
<organism evidence="2 3">
    <name type="scientific">Cuscuta epithymum</name>
    <dbReference type="NCBI Taxonomy" id="186058"/>
    <lineage>
        <taxon>Eukaryota</taxon>
        <taxon>Viridiplantae</taxon>
        <taxon>Streptophyta</taxon>
        <taxon>Embryophyta</taxon>
        <taxon>Tracheophyta</taxon>
        <taxon>Spermatophyta</taxon>
        <taxon>Magnoliopsida</taxon>
        <taxon>eudicotyledons</taxon>
        <taxon>Gunneridae</taxon>
        <taxon>Pentapetalae</taxon>
        <taxon>asterids</taxon>
        <taxon>lamiids</taxon>
        <taxon>Solanales</taxon>
        <taxon>Convolvulaceae</taxon>
        <taxon>Cuscuteae</taxon>
        <taxon>Cuscuta</taxon>
        <taxon>Cuscuta subgen. Cuscuta</taxon>
    </lineage>
</organism>
<feature type="compositionally biased region" description="Basic and acidic residues" evidence="1">
    <location>
        <begin position="327"/>
        <end position="344"/>
    </location>
</feature>
<evidence type="ECO:0000256" key="1">
    <source>
        <dbReference type="SAM" id="MobiDB-lite"/>
    </source>
</evidence>